<evidence type="ECO:0000313" key="2">
    <source>
        <dbReference type="EMBL" id="GGA19311.1"/>
    </source>
</evidence>
<gene>
    <name evidence="2" type="ORF">GCM10011498_20230</name>
</gene>
<reference evidence="2" key="2">
    <citation type="submission" date="2020-09" db="EMBL/GenBank/DDBJ databases">
        <authorList>
            <person name="Sun Q."/>
            <person name="Zhou Y."/>
        </authorList>
    </citation>
    <scope>NUCLEOTIDE SEQUENCE</scope>
    <source>
        <strain evidence="2">CGMCC 1.15880</strain>
    </source>
</reference>
<evidence type="ECO:0000259" key="1">
    <source>
        <dbReference type="Pfam" id="PF18557"/>
    </source>
</evidence>
<dbReference type="Pfam" id="PF18557">
    <property type="entry name" value="NepR"/>
    <property type="match status" value="1"/>
</dbReference>
<sequence length="57" mass="6481">MGLMSRSDDNEKERVATLIDQNLKTIYSDLVQEELPDRFKDLLAVLKAQDAGQKDSQ</sequence>
<name>A0A916QWS7_9RHOB</name>
<reference evidence="2" key="1">
    <citation type="journal article" date="2014" name="Int. J. Syst. Evol. Microbiol.">
        <title>Complete genome sequence of Corynebacterium casei LMG S-19264T (=DSM 44701T), isolated from a smear-ripened cheese.</title>
        <authorList>
            <consortium name="US DOE Joint Genome Institute (JGI-PGF)"/>
            <person name="Walter F."/>
            <person name="Albersmeier A."/>
            <person name="Kalinowski J."/>
            <person name="Ruckert C."/>
        </authorList>
    </citation>
    <scope>NUCLEOTIDE SEQUENCE</scope>
    <source>
        <strain evidence="2">CGMCC 1.15880</strain>
    </source>
</reference>
<accession>A0A916QWS7</accession>
<feature type="domain" description="Anti-sigma factor NepR" evidence="1">
    <location>
        <begin position="18"/>
        <end position="50"/>
    </location>
</feature>
<evidence type="ECO:0000313" key="3">
    <source>
        <dbReference type="Proteomes" id="UP000628017"/>
    </source>
</evidence>
<proteinExistence type="predicted"/>
<dbReference type="EMBL" id="BMKA01000002">
    <property type="protein sequence ID" value="GGA19311.1"/>
    <property type="molecule type" value="Genomic_DNA"/>
</dbReference>
<keyword evidence="3" id="KW-1185">Reference proteome</keyword>
<dbReference type="InterPro" id="IPR041649">
    <property type="entry name" value="NepR"/>
</dbReference>
<comment type="caution">
    <text evidence="2">The sequence shown here is derived from an EMBL/GenBank/DDBJ whole genome shotgun (WGS) entry which is preliminary data.</text>
</comment>
<dbReference type="Proteomes" id="UP000628017">
    <property type="component" value="Unassembled WGS sequence"/>
</dbReference>
<organism evidence="2 3">
    <name type="scientific">Neptunicoccus cionae</name>
    <dbReference type="NCBI Taxonomy" id="2035344"/>
    <lineage>
        <taxon>Bacteria</taxon>
        <taxon>Pseudomonadati</taxon>
        <taxon>Pseudomonadota</taxon>
        <taxon>Alphaproteobacteria</taxon>
        <taxon>Rhodobacterales</taxon>
        <taxon>Paracoccaceae</taxon>
        <taxon>Neptunicoccus</taxon>
    </lineage>
</organism>
<protein>
    <recommendedName>
        <fullName evidence="1">Anti-sigma factor NepR domain-containing protein</fullName>
    </recommendedName>
</protein>
<dbReference type="AlphaFoldDB" id="A0A916QWS7"/>